<accession>I3TA35</accession>
<evidence type="ECO:0000313" key="2">
    <source>
        <dbReference type="EMBL" id="AFK49377.1"/>
    </source>
</evidence>
<sequence length="130" mass="14975">MILPKTQTMISSMSPLSLANFLSIMSSSSSTIFISTFNLDESSFSASHSTFSHSKKPQLQFSFQSGHLQNNLPGFFYELDLYRITCLPQPQLLSCKGVQELDERALIRVFWVESRIWVLFLAIAHFWIWF</sequence>
<feature type="transmembrane region" description="Helical" evidence="1">
    <location>
        <begin position="109"/>
        <end position="129"/>
    </location>
</feature>
<protein>
    <submittedName>
        <fullName evidence="2">Uncharacterized protein</fullName>
    </submittedName>
</protein>
<dbReference type="AlphaFoldDB" id="I3TA35"/>
<keyword evidence="1" id="KW-1133">Transmembrane helix</keyword>
<name>I3TA35_LOTJA</name>
<keyword evidence="1" id="KW-0812">Transmembrane</keyword>
<keyword evidence="1" id="KW-0472">Membrane</keyword>
<dbReference type="EMBL" id="BT149583">
    <property type="protein sequence ID" value="AFK49377.1"/>
    <property type="molecule type" value="mRNA"/>
</dbReference>
<organism evidence="2">
    <name type="scientific">Lotus japonicus</name>
    <name type="common">Lotus corniculatus var. japonicus</name>
    <dbReference type="NCBI Taxonomy" id="34305"/>
    <lineage>
        <taxon>Eukaryota</taxon>
        <taxon>Viridiplantae</taxon>
        <taxon>Streptophyta</taxon>
        <taxon>Embryophyta</taxon>
        <taxon>Tracheophyta</taxon>
        <taxon>Spermatophyta</taxon>
        <taxon>Magnoliopsida</taxon>
        <taxon>eudicotyledons</taxon>
        <taxon>Gunneridae</taxon>
        <taxon>Pentapetalae</taxon>
        <taxon>rosids</taxon>
        <taxon>fabids</taxon>
        <taxon>Fabales</taxon>
        <taxon>Fabaceae</taxon>
        <taxon>Papilionoideae</taxon>
        <taxon>50 kb inversion clade</taxon>
        <taxon>NPAAA clade</taxon>
        <taxon>Hologalegina</taxon>
        <taxon>robinioid clade</taxon>
        <taxon>Loteae</taxon>
        <taxon>Lotus</taxon>
    </lineage>
</organism>
<proteinExistence type="evidence at transcript level"/>
<evidence type="ECO:0000256" key="1">
    <source>
        <dbReference type="SAM" id="Phobius"/>
    </source>
</evidence>
<reference evidence="2" key="1">
    <citation type="submission" date="2012-05" db="EMBL/GenBank/DDBJ databases">
        <authorList>
            <person name="Krishnakumar V."/>
            <person name="Cheung F."/>
            <person name="Xiao Y."/>
            <person name="Chan A."/>
            <person name="Moskal W.A."/>
            <person name="Town C.D."/>
        </authorList>
    </citation>
    <scope>NUCLEOTIDE SEQUENCE</scope>
</reference>